<dbReference type="Pfam" id="PF06831">
    <property type="entry name" value="H2TH"/>
    <property type="match status" value="1"/>
</dbReference>
<evidence type="ECO:0000256" key="3">
    <source>
        <dbReference type="ARBA" id="ARBA00009409"/>
    </source>
</evidence>
<dbReference type="InterPro" id="IPR000214">
    <property type="entry name" value="Znf_DNA_glyclase/AP_lyase"/>
</dbReference>
<comment type="similarity">
    <text evidence="3">Belongs to the FPG family.</text>
</comment>
<dbReference type="PANTHER" id="PTHR22993:SF9">
    <property type="entry name" value="FORMAMIDOPYRIMIDINE-DNA GLYCOSYLASE"/>
    <property type="match status" value="1"/>
</dbReference>
<keyword evidence="17" id="KW-0326">Glycosidase</keyword>
<dbReference type="RefSeq" id="WP_087158957.1">
    <property type="nucleotide sequence ID" value="NZ_JADNEE010000024.1"/>
</dbReference>
<dbReference type="Gene3D" id="3.20.190.10">
    <property type="entry name" value="MutM-like, N-terminal"/>
    <property type="match status" value="1"/>
</dbReference>
<evidence type="ECO:0000256" key="16">
    <source>
        <dbReference type="ARBA" id="ARBA00023268"/>
    </source>
</evidence>
<dbReference type="NCBIfam" id="TIGR00577">
    <property type="entry name" value="fpg"/>
    <property type="match status" value="1"/>
</dbReference>
<dbReference type="InterPro" id="IPR010663">
    <property type="entry name" value="Znf_FPG/IleRS"/>
</dbReference>
<evidence type="ECO:0000256" key="8">
    <source>
        <dbReference type="ARBA" id="ARBA00022723"/>
    </source>
</evidence>
<dbReference type="InterPro" id="IPR020629">
    <property type="entry name" value="FPG_Glyclase"/>
</dbReference>
<comment type="catalytic activity">
    <reaction evidence="1">
        <text>Hydrolysis of DNA containing ring-opened 7-methylguanine residues, releasing 2,6-diamino-4-hydroxy-5-(N-methyl)formamidopyrimidine.</text>
        <dbReference type="EC" id="3.2.2.23"/>
    </reaction>
</comment>
<evidence type="ECO:0000256" key="14">
    <source>
        <dbReference type="ARBA" id="ARBA00023204"/>
    </source>
</evidence>
<comment type="subunit">
    <text evidence="4">Monomer.</text>
</comment>
<evidence type="ECO:0000256" key="9">
    <source>
        <dbReference type="ARBA" id="ARBA00022763"/>
    </source>
</evidence>
<dbReference type="PANTHER" id="PTHR22993">
    <property type="entry name" value="FORMAMIDOPYRIMIDINE-DNA GLYCOSYLASE"/>
    <property type="match status" value="1"/>
</dbReference>
<name>A0A1Y4LNT8_9FIRM</name>
<dbReference type="GO" id="GO:0006284">
    <property type="term" value="P:base-excision repair"/>
    <property type="evidence" value="ECO:0007669"/>
    <property type="project" value="InterPro"/>
</dbReference>
<comment type="catalytic activity">
    <reaction evidence="19">
        <text>2'-deoxyribonucleotide-(2'-deoxyribose 5'-phosphate)-2'-deoxyribonucleotide-DNA = a 3'-end 2'-deoxyribonucleotide-(2,3-dehydro-2,3-deoxyribose 5'-phosphate)-DNA + a 5'-end 5'-phospho-2'-deoxyribonucleoside-DNA + H(+)</text>
        <dbReference type="Rhea" id="RHEA:66592"/>
        <dbReference type="Rhea" id="RHEA-COMP:13180"/>
        <dbReference type="Rhea" id="RHEA-COMP:16897"/>
        <dbReference type="Rhea" id="RHEA-COMP:17067"/>
        <dbReference type="ChEBI" id="CHEBI:15378"/>
        <dbReference type="ChEBI" id="CHEBI:136412"/>
        <dbReference type="ChEBI" id="CHEBI:157695"/>
        <dbReference type="ChEBI" id="CHEBI:167181"/>
        <dbReference type="EC" id="4.2.99.18"/>
    </reaction>
</comment>
<keyword evidence="11" id="KW-0378">Hydrolase</keyword>
<dbReference type="Gene3D" id="1.10.8.50">
    <property type="match status" value="1"/>
</dbReference>
<dbReference type="EC" id="4.2.99.18" evidence="6"/>
<dbReference type="EC" id="3.2.2.23" evidence="5"/>
<keyword evidence="16" id="KW-0511">Multifunctional enzyme</keyword>
<protein>
    <recommendedName>
        <fullName evidence="7">Formamidopyrimidine-DNA glycosylase</fullName>
        <ecNumber evidence="5">3.2.2.23</ecNumber>
        <ecNumber evidence="6">4.2.99.18</ecNumber>
    </recommendedName>
    <alternativeName>
        <fullName evidence="18">DNA-(apurinic or apyrimidinic site) lyase MutM</fullName>
    </alternativeName>
</protein>
<dbReference type="SUPFAM" id="SSF57716">
    <property type="entry name" value="Glucocorticoid receptor-like (DNA-binding domain)"/>
    <property type="match status" value="1"/>
</dbReference>
<accession>A0A1Y4LNT8</accession>
<evidence type="ECO:0000256" key="12">
    <source>
        <dbReference type="ARBA" id="ARBA00022833"/>
    </source>
</evidence>
<evidence type="ECO:0000256" key="19">
    <source>
        <dbReference type="ARBA" id="ARBA00044632"/>
    </source>
</evidence>
<dbReference type="InterPro" id="IPR035937">
    <property type="entry name" value="FPG_N"/>
</dbReference>
<feature type="domain" description="FPG-type" evidence="21">
    <location>
        <begin position="240"/>
        <end position="274"/>
    </location>
</feature>
<comment type="caution">
    <text evidence="23">The sequence shown here is derived from an EMBL/GenBank/DDBJ whole genome shotgun (WGS) entry which is preliminary data.</text>
</comment>
<evidence type="ECO:0000256" key="2">
    <source>
        <dbReference type="ARBA" id="ARBA00001947"/>
    </source>
</evidence>
<dbReference type="PROSITE" id="PS51068">
    <property type="entry name" value="FPG_CAT"/>
    <property type="match status" value="1"/>
</dbReference>
<keyword evidence="10 20" id="KW-0863">Zinc-finger</keyword>
<organism evidence="23 24">
    <name type="scientific">Faecalitalea cylindroides</name>
    <dbReference type="NCBI Taxonomy" id="39483"/>
    <lineage>
        <taxon>Bacteria</taxon>
        <taxon>Bacillati</taxon>
        <taxon>Bacillota</taxon>
        <taxon>Erysipelotrichia</taxon>
        <taxon>Erysipelotrichales</taxon>
        <taxon>Erysipelotrichaceae</taxon>
        <taxon>Faecalitalea</taxon>
    </lineage>
</organism>
<evidence type="ECO:0000256" key="20">
    <source>
        <dbReference type="PROSITE-ProRule" id="PRU00391"/>
    </source>
</evidence>
<evidence type="ECO:0000256" key="15">
    <source>
        <dbReference type="ARBA" id="ARBA00023239"/>
    </source>
</evidence>
<proteinExistence type="inferred from homology"/>
<gene>
    <name evidence="23" type="ORF">B5F14_08205</name>
</gene>
<evidence type="ECO:0000313" key="24">
    <source>
        <dbReference type="Proteomes" id="UP000195447"/>
    </source>
</evidence>
<dbReference type="InterPro" id="IPR015887">
    <property type="entry name" value="DNA_glyclase_Znf_dom_DNA_BS"/>
</dbReference>
<keyword evidence="9" id="KW-0227">DNA damage</keyword>
<evidence type="ECO:0000256" key="1">
    <source>
        <dbReference type="ARBA" id="ARBA00001668"/>
    </source>
</evidence>
<keyword evidence="15" id="KW-0456">Lyase</keyword>
<keyword evidence="12" id="KW-0862">Zinc</keyword>
<dbReference type="SMART" id="SM00898">
    <property type="entry name" value="Fapy_DNA_glyco"/>
    <property type="match status" value="1"/>
</dbReference>
<evidence type="ECO:0000256" key="11">
    <source>
        <dbReference type="ARBA" id="ARBA00022801"/>
    </source>
</evidence>
<sequence>MPEAPEVQTVLSTLEHQIKGAKILDVKVYYPKLIQNLDVTEFVSSLKNQRFCDFFRIGKYLGFVMDDLDLIVHLRMEGKFYILKELPSDLKHIHCVMYLDDGRLLCYHDTRKFGRMALYPKAVDVRRLDCFKNVGYDCLDENLDGMTFYKIIHPLKRNIKSALLDQSIIAGVGNIYADEILFSCKLDPRSRCQKISKKDCENIIYHTKRIIRGAMKAGGTTIRSYTSSLGVTGLFQLELKVHSKKDEPCPVCKNKIKKIVVSQRGTYLCSNCQKRK</sequence>
<dbReference type="GO" id="GO:0008270">
    <property type="term" value="F:zinc ion binding"/>
    <property type="evidence" value="ECO:0007669"/>
    <property type="project" value="UniProtKB-KW"/>
</dbReference>
<evidence type="ECO:0000256" key="13">
    <source>
        <dbReference type="ARBA" id="ARBA00023125"/>
    </source>
</evidence>
<evidence type="ECO:0000259" key="22">
    <source>
        <dbReference type="PROSITE" id="PS51068"/>
    </source>
</evidence>
<evidence type="ECO:0000256" key="5">
    <source>
        <dbReference type="ARBA" id="ARBA00012024"/>
    </source>
</evidence>
<dbReference type="SUPFAM" id="SSF81624">
    <property type="entry name" value="N-terminal domain of MutM-like DNA repair proteins"/>
    <property type="match status" value="1"/>
</dbReference>
<dbReference type="NCBIfam" id="NF002211">
    <property type="entry name" value="PRK01103.1"/>
    <property type="match status" value="1"/>
</dbReference>
<comment type="cofactor">
    <cofactor evidence="2">
        <name>Zn(2+)</name>
        <dbReference type="ChEBI" id="CHEBI:29105"/>
    </cofactor>
</comment>
<dbReference type="SMART" id="SM01232">
    <property type="entry name" value="H2TH"/>
    <property type="match status" value="1"/>
</dbReference>
<dbReference type="AlphaFoldDB" id="A0A1Y4LNT8"/>
<evidence type="ECO:0000259" key="21">
    <source>
        <dbReference type="PROSITE" id="PS51066"/>
    </source>
</evidence>
<dbReference type="SUPFAM" id="SSF46946">
    <property type="entry name" value="S13-like H2TH domain"/>
    <property type="match status" value="1"/>
</dbReference>
<keyword evidence="13" id="KW-0238">DNA-binding</keyword>
<reference evidence="24" key="1">
    <citation type="submission" date="2017-04" db="EMBL/GenBank/DDBJ databases">
        <title>Function of individual gut microbiota members based on whole genome sequencing of pure cultures obtained from chicken caecum.</title>
        <authorList>
            <person name="Medvecky M."/>
            <person name="Cejkova D."/>
            <person name="Polansky O."/>
            <person name="Karasova D."/>
            <person name="Kubasova T."/>
            <person name="Cizek A."/>
            <person name="Rychlik I."/>
        </authorList>
    </citation>
    <scope>NUCLEOTIDE SEQUENCE [LARGE SCALE GENOMIC DNA]</scope>
    <source>
        <strain evidence="24">An178</strain>
    </source>
</reference>
<dbReference type="InterPro" id="IPR010979">
    <property type="entry name" value="Ribosomal_uS13-like_H2TH"/>
</dbReference>
<dbReference type="InterPro" id="IPR015886">
    <property type="entry name" value="H2TH_FPG"/>
</dbReference>
<evidence type="ECO:0000256" key="10">
    <source>
        <dbReference type="ARBA" id="ARBA00022771"/>
    </source>
</evidence>
<dbReference type="GO" id="GO:0140078">
    <property type="term" value="F:class I DNA-(apurinic or apyrimidinic site) endonuclease activity"/>
    <property type="evidence" value="ECO:0007669"/>
    <property type="project" value="UniProtKB-EC"/>
</dbReference>
<dbReference type="Proteomes" id="UP000195447">
    <property type="component" value="Unassembled WGS sequence"/>
</dbReference>
<evidence type="ECO:0000256" key="6">
    <source>
        <dbReference type="ARBA" id="ARBA00012720"/>
    </source>
</evidence>
<dbReference type="Pfam" id="PF06827">
    <property type="entry name" value="zf-FPG_IleRS"/>
    <property type="match status" value="1"/>
</dbReference>
<dbReference type="PROSITE" id="PS51066">
    <property type="entry name" value="ZF_FPG_2"/>
    <property type="match status" value="1"/>
</dbReference>
<dbReference type="EMBL" id="NFKM01000017">
    <property type="protein sequence ID" value="OUP58356.1"/>
    <property type="molecule type" value="Genomic_DNA"/>
</dbReference>
<dbReference type="PROSITE" id="PS01242">
    <property type="entry name" value="ZF_FPG_1"/>
    <property type="match status" value="1"/>
</dbReference>
<dbReference type="Pfam" id="PF01149">
    <property type="entry name" value="Fapy_DNA_glyco"/>
    <property type="match status" value="1"/>
</dbReference>
<keyword evidence="8" id="KW-0479">Metal-binding</keyword>
<evidence type="ECO:0000256" key="18">
    <source>
        <dbReference type="ARBA" id="ARBA00030638"/>
    </source>
</evidence>
<evidence type="ECO:0000313" key="23">
    <source>
        <dbReference type="EMBL" id="OUP58356.1"/>
    </source>
</evidence>
<dbReference type="GO" id="GO:0003684">
    <property type="term" value="F:damaged DNA binding"/>
    <property type="evidence" value="ECO:0007669"/>
    <property type="project" value="InterPro"/>
</dbReference>
<feature type="domain" description="Formamidopyrimidine-DNA glycosylase catalytic" evidence="22">
    <location>
        <begin position="2"/>
        <end position="114"/>
    </location>
</feature>
<dbReference type="FunFam" id="1.10.8.50:FF:000003">
    <property type="entry name" value="Formamidopyrimidine-DNA glycosylase"/>
    <property type="match status" value="1"/>
</dbReference>
<keyword evidence="14" id="KW-0234">DNA repair</keyword>
<dbReference type="InterPro" id="IPR012319">
    <property type="entry name" value="FPG_cat"/>
</dbReference>
<dbReference type="GO" id="GO:0034039">
    <property type="term" value="F:8-oxo-7,8-dihydroguanine DNA N-glycosylase activity"/>
    <property type="evidence" value="ECO:0007669"/>
    <property type="project" value="TreeGrafter"/>
</dbReference>
<dbReference type="GO" id="GO:0003690">
    <property type="term" value="F:double-stranded DNA binding"/>
    <property type="evidence" value="ECO:0007669"/>
    <property type="project" value="UniProtKB-ARBA"/>
</dbReference>
<evidence type="ECO:0000256" key="7">
    <source>
        <dbReference type="ARBA" id="ARBA00016240"/>
    </source>
</evidence>
<dbReference type="CDD" id="cd08966">
    <property type="entry name" value="EcFpg-like_N"/>
    <property type="match status" value="1"/>
</dbReference>
<keyword evidence="24" id="KW-1185">Reference proteome</keyword>
<evidence type="ECO:0000256" key="4">
    <source>
        <dbReference type="ARBA" id="ARBA00011245"/>
    </source>
</evidence>
<evidence type="ECO:0000256" key="17">
    <source>
        <dbReference type="ARBA" id="ARBA00023295"/>
    </source>
</evidence>